<dbReference type="GO" id="GO:0140359">
    <property type="term" value="F:ABC-type transporter activity"/>
    <property type="evidence" value="ECO:0007669"/>
    <property type="project" value="InterPro"/>
</dbReference>
<dbReference type="Pfam" id="PF01061">
    <property type="entry name" value="ABC2_membrane"/>
    <property type="match status" value="1"/>
</dbReference>
<dbReference type="InterPro" id="IPR003439">
    <property type="entry name" value="ABC_transporter-like_ATP-bd"/>
</dbReference>
<dbReference type="GO" id="GO:0016887">
    <property type="term" value="F:ATP hydrolysis activity"/>
    <property type="evidence" value="ECO:0007669"/>
    <property type="project" value="InterPro"/>
</dbReference>
<feature type="region of interest" description="Disordered" evidence="8">
    <location>
        <begin position="1038"/>
        <end position="1097"/>
    </location>
</feature>
<dbReference type="PROSITE" id="PS50893">
    <property type="entry name" value="ABC_TRANSPORTER_2"/>
    <property type="match status" value="1"/>
</dbReference>
<keyword evidence="5" id="KW-0067">ATP-binding</keyword>
<accession>A0A383V3F7</accession>
<dbReference type="SUPFAM" id="SSF52540">
    <property type="entry name" value="P-loop containing nucleoside triphosphate hydrolases"/>
    <property type="match status" value="1"/>
</dbReference>
<evidence type="ECO:0000259" key="10">
    <source>
        <dbReference type="PROSITE" id="PS50893"/>
    </source>
</evidence>
<dbReference type="PANTHER" id="PTHR48041:SF2">
    <property type="entry name" value="ATP-DEPENDENT PERMEASE-RELATED"/>
    <property type="match status" value="1"/>
</dbReference>
<dbReference type="STRING" id="3088.A0A383V3F7"/>
<evidence type="ECO:0000256" key="1">
    <source>
        <dbReference type="ARBA" id="ARBA00004141"/>
    </source>
</evidence>
<comment type="subcellular location">
    <subcellularLocation>
        <location evidence="1">Membrane</location>
        <topology evidence="1">Multi-pass membrane protein</topology>
    </subcellularLocation>
</comment>
<dbReference type="EMBL" id="FNXT01000009">
    <property type="protein sequence ID" value="SZX59621.1"/>
    <property type="molecule type" value="Genomic_DNA"/>
</dbReference>
<keyword evidence="3 9" id="KW-0812">Transmembrane</keyword>
<dbReference type="Gene3D" id="3.40.50.300">
    <property type="entry name" value="P-loop containing nucleotide triphosphate hydrolases"/>
    <property type="match status" value="2"/>
</dbReference>
<feature type="compositionally biased region" description="Gly residues" evidence="8">
    <location>
        <begin position="678"/>
        <end position="687"/>
    </location>
</feature>
<dbReference type="InterPro" id="IPR003593">
    <property type="entry name" value="AAA+_ATPase"/>
</dbReference>
<organism evidence="11 12">
    <name type="scientific">Tetradesmus obliquus</name>
    <name type="common">Green alga</name>
    <name type="synonym">Acutodesmus obliquus</name>
    <dbReference type="NCBI Taxonomy" id="3088"/>
    <lineage>
        <taxon>Eukaryota</taxon>
        <taxon>Viridiplantae</taxon>
        <taxon>Chlorophyta</taxon>
        <taxon>core chlorophytes</taxon>
        <taxon>Chlorophyceae</taxon>
        <taxon>CS clade</taxon>
        <taxon>Sphaeropleales</taxon>
        <taxon>Scenedesmaceae</taxon>
        <taxon>Tetradesmus</taxon>
    </lineage>
</organism>
<feature type="transmembrane region" description="Helical" evidence="9">
    <location>
        <begin position="1155"/>
        <end position="1178"/>
    </location>
</feature>
<dbReference type="PROSITE" id="PS00211">
    <property type="entry name" value="ABC_TRANSPORTER_1"/>
    <property type="match status" value="1"/>
</dbReference>
<feature type="compositionally biased region" description="Polar residues" evidence="8">
    <location>
        <begin position="1052"/>
        <end position="1061"/>
    </location>
</feature>
<feature type="domain" description="ABC transporter" evidence="10">
    <location>
        <begin position="703"/>
        <end position="999"/>
    </location>
</feature>
<sequence length="1413" mass="143773">MPGSFPVAPKDVDTRYSLVGAMWAQLPGSSCPPPNQQAWAKALASGPITITSAPSPYHYTPLEVSPDLQLAVMGLPLNMSSLSLNVTLTSKPGSAAAALPLTVAATIADGYVFSDTVMTGGPQLQQMAPERSSTTATASLAVTTSPTGQPGAKQASTSSLNITIPDFKVQFVGKTAGSVGGRPWNGTLTFSLAGPVQLSGLLGCPRDCGPYGRCVAVSNATVATGSAAAAAGNVSYACECECGWAVDPASGKCELASGTCPIYRSSSGSRSLSLIDSSGNSSSGCSSDGSTPVMAQGGACPANYGFDVFSKTCSKCDAPDWSGPNCKLCTSDKACQAKLSKSNAICTTGLLWNERSREKSYACTLSDPGIARLIGPVLPINCKTAAAAAAGAKPGSSSAMAVDDASLMSSQSSCAIAMRLVGMPQGTFAECVATGCHFSAGRPSFVCDGVACSCPKGCPASYLKTFTDVSGAVTLTCDATGQDCSIVLGSLNMKIAASCEAAECIDPEGPKLVSTAELARSGPPIAPPLVAALPLLLLALGGLACGAALARYKPYLRGSSSSSKLDGKDMAGLAAAGNLSNGGGSTAAPSVLTACTGPGTGRIAMLAFAHVTADVKVPRTWRDIACVKSYKSWGDQGASAPAGFKADQAESKPYDLERGSNGSSKGEEDSPTPMSGSSSGGGGGGHNGTLIVPISTGPTAAAAAAGSSSSSGRWRPVLRGVSGSVASGQVLGVMGPSGGGKSTLLLKLCGSLGAGGRGSSWRSGGMVALDGVAAPAPLLAALTALVPQDDSLMRSLTAEECIRYSAALRLDPSLPPAAVAARVDDAMSCLGLSHVARQLPFHTTCIPALLPCRYSAALRLDPSLPPAAVAARVDDVMSRLGLSHVARSTVLSGTGVAGVSGGERRRVAIGMELVIDPQILVLDEPLSGLDSFTALQLMRTLQQVAASGRVVALSLHQPSPAIFASLDTAMLLAAGLMVYSGPPAAAAAALEGLGCPVPQGITVAEHMLHVVSDPNSLAVVVAAAQQRQAAQRAILGPGNAAAAGGRQRHVRSGSNDSASLDQQQQQQQMPWAVTNNGTGSVSNVNNNSNGGSGSPRLSTFKQQLKAAAGSTFSPRPSASGQARQALGIPNQKRPLGRQLGVLFWRGGLDMLRNPLLTAAHAAGGLLLGLLVGVIFCAVKNDTSGAQNRVGAIFFALCLLAFTSVTSVDLIQTESAAAGREMQRRYYHPAAYAATKLVLDGLLLRALPALLFALPFYFLMGLNPAALQFCTFLLVLIGFSAAVGALALGLAAGLNTPGKTLLAMNLVLLLGVLFGGFLANKGSIPVWLRWVSWLSVFRYSWEALVINELQGLDLFLSAPGVSLSLPVKGEVFLQIIGVQTGLFVVDIAVLAAIYAACCVFVLAVVGWRNRQRQH</sequence>
<protein>
    <recommendedName>
        <fullName evidence="10">ABC transporter domain-containing protein</fullName>
    </recommendedName>
</protein>
<keyword evidence="7 9" id="KW-0472">Membrane</keyword>
<feature type="compositionally biased region" description="Basic and acidic residues" evidence="8">
    <location>
        <begin position="647"/>
        <end position="658"/>
    </location>
</feature>
<feature type="region of interest" description="Disordered" evidence="8">
    <location>
        <begin position="634"/>
        <end position="693"/>
    </location>
</feature>
<dbReference type="GO" id="GO:0005524">
    <property type="term" value="F:ATP binding"/>
    <property type="evidence" value="ECO:0007669"/>
    <property type="project" value="UniProtKB-KW"/>
</dbReference>
<keyword evidence="4" id="KW-0547">Nucleotide-binding</keyword>
<evidence type="ECO:0000313" key="12">
    <source>
        <dbReference type="Proteomes" id="UP000256970"/>
    </source>
</evidence>
<evidence type="ECO:0000256" key="2">
    <source>
        <dbReference type="ARBA" id="ARBA00022448"/>
    </source>
</evidence>
<keyword evidence="12" id="KW-1185">Reference proteome</keyword>
<feature type="transmembrane region" description="Helical" evidence="9">
    <location>
        <begin position="1231"/>
        <end position="1258"/>
    </location>
</feature>
<feature type="transmembrane region" description="Helical" evidence="9">
    <location>
        <begin position="1386"/>
        <end position="1406"/>
    </location>
</feature>
<dbReference type="InterPro" id="IPR027417">
    <property type="entry name" value="P-loop_NTPase"/>
</dbReference>
<dbReference type="Pfam" id="PF00005">
    <property type="entry name" value="ABC_tran"/>
    <property type="match status" value="1"/>
</dbReference>
<reference evidence="11 12" key="1">
    <citation type="submission" date="2016-10" db="EMBL/GenBank/DDBJ databases">
        <authorList>
            <person name="Cai Z."/>
        </authorList>
    </citation>
    <scope>NUCLEOTIDE SEQUENCE [LARGE SCALE GENOMIC DNA]</scope>
</reference>
<evidence type="ECO:0000256" key="3">
    <source>
        <dbReference type="ARBA" id="ARBA00022692"/>
    </source>
</evidence>
<feature type="transmembrane region" description="Helical" evidence="9">
    <location>
        <begin position="1299"/>
        <end position="1318"/>
    </location>
</feature>
<keyword evidence="2" id="KW-0813">Transport</keyword>
<evidence type="ECO:0000256" key="7">
    <source>
        <dbReference type="ARBA" id="ARBA00023136"/>
    </source>
</evidence>
<proteinExistence type="predicted"/>
<evidence type="ECO:0000256" key="6">
    <source>
        <dbReference type="ARBA" id="ARBA00022989"/>
    </source>
</evidence>
<dbReference type="GO" id="GO:0016020">
    <property type="term" value="C:membrane"/>
    <property type="evidence" value="ECO:0007669"/>
    <property type="project" value="UniProtKB-SubCell"/>
</dbReference>
<dbReference type="PANTHER" id="PTHR48041">
    <property type="entry name" value="ABC TRANSPORTER G FAMILY MEMBER 28"/>
    <property type="match status" value="1"/>
</dbReference>
<evidence type="ECO:0000313" key="11">
    <source>
        <dbReference type="EMBL" id="SZX59621.1"/>
    </source>
</evidence>
<dbReference type="InterPro" id="IPR050352">
    <property type="entry name" value="ABCG_transporters"/>
</dbReference>
<dbReference type="InterPro" id="IPR013525">
    <property type="entry name" value="ABC2_TM"/>
</dbReference>
<keyword evidence="6 9" id="KW-1133">Transmembrane helix</keyword>
<gene>
    <name evidence="11" type="ORF">BQ4739_LOCUS226</name>
</gene>
<evidence type="ECO:0000256" key="4">
    <source>
        <dbReference type="ARBA" id="ARBA00022741"/>
    </source>
</evidence>
<dbReference type="SMART" id="SM00382">
    <property type="entry name" value="AAA"/>
    <property type="match status" value="1"/>
</dbReference>
<evidence type="ECO:0000256" key="9">
    <source>
        <dbReference type="SAM" id="Phobius"/>
    </source>
</evidence>
<feature type="compositionally biased region" description="Low complexity" evidence="8">
    <location>
        <begin position="1062"/>
        <end position="1089"/>
    </location>
</feature>
<name>A0A383V3F7_TETOB</name>
<dbReference type="InterPro" id="IPR017871">
    <property type="entry name" value="ABC_transporter-like_CS"/>
</dbReference>
<dbReference type="Proteomes" id="UP000256970">
    <property type="component" value="Unassembled WGS sequence"/>
</dbReference>
<evidence type="ECO:0000256" key="5">
    <source>
        <dbReference type="ARBA" id="ARBA00022840"/>
    </source>
</evidence>
<feature type="transmembrane region" description="Helical" evidence="9">
    <location>
        <begin position="1264"/>
        <end position="1287"/>
    </location>
</feature>
<evidence type="ECO:0000256" key="8">
    <source>
        <dbReference type="SAM" id="MobiDB-lite"/>
    </source>
</evidence>